<dbReference type="CDD" id="cd00130">
    <property type="entry name" value="PAS"/>
    <property type="match status" value="1"/>
</dbReference>
<keyword evidence="4" id="KW-1185">Reference proteome</keyword>
<sequence length="186" mass="20474">MASSPDESSPLDADEQATSLNGEAHDEASTSASSADTHAASSSPEEAPAPPEASDKDAPSSERVDLTFQGDDLDPKLGKAAPNDLNRADFGIIKIDDDGQILFFNQYESELSGVAPEEAVGKNFFTEIAPCTNNRLFRGRFKKGLRKDNLDETFTYTYTYRMRPTLVTIHLYRDSRGANWIMVQKF</sequence>
<feature type="compositionally biased region" description="Low complexity" evidence="1">
    <location>
        <begin position="29"/>
        <end position="46"/>
    </location>
</feature>
<dbReference type="PROSITE" id="PS50112">
    <property type="entry name" value="PAS"/>
    <property type="match status" value="1"/>
</dbReference>
<dbReference type="InterPro" id="IPR013767">
    <property type="entry name" value="PAS_fold"/>
</dbReference>
<dbReference type="Pfam" id="PF00989">
    <property type="entry name" value="PAS"/>
    <property type="match status" value="1"/>
</dbReference>
<dbReference type="InterPro" id="IPR035965">
    <property type="entry name" value="PAS-like_dom_sf"/>
</dbReference>
<name>A0A2H3NMV7_9BACT</name>
<evidence type="ECO:0000313" key="3">
    <source>
        <dbReference type="EMBL" id="PEN07789.1"/>
    </source>
</evidence>
<evidence type="ECO:0000313" key="4">
    <source>
        <dbReference type="Proteomes" id="UP000221024"/>
    </source>
</evidence>
<dbReference type="OrthoDB" id="8564681at2"/>
<feature type="region of interest" description="Disordered" evidence="1">
    <location>
        <begin position="1"/>
        <end position="81"/>
    </location>
</feature>
<dbReference type="AlphaFoldDB" id="A0A2H3NMV7"/>
<evidence type="ECO:0000256" key="1">
    <source>
        <dbReference type="SAM" id="MobiDB-lite"/>
    </source>
</evidence>
<dbReference type="GO" id="GO:0006355">
    <property type="term" value="P:regulation of DNA-templated transcription"/>
    <property type="evidence" value="ECO:0007669"/>
    <property type="project" value="InterPro"/>
</dbReference>
<dbReference type="EMBL" id="PDEP01000005">
    <property type="protein sequence ID" value="PEN07789.1"/>
    <property type="molecule type" value="Genomic_DNA"/>
</dbReference>
<organism evidence="3 4">
    <name type="scientific">Longimonas halophila</name>
    <dbReference type="NCBI Taxonomy" id="1469170"/>
    <lineage>
        <taxon>Bacteria</taxon>
        <taxon>Pseudomonadati</taxon>
        <taxon>Rhodothermota</taxon>
        <taxon>Rhodothermia</taxon>
        <taxon>Rhodothermales</taxon>
        <taxon>Salisaetaceae</taxon>
        <taxon>Longimonas</taxon>
    </lineage>
</organism>
<dbReference type="NCBIfam" id="TIGR00229">
    <property type="entry name" value="sensory_box"/>
    <property type="match status" value="1"/>
</dbReference>
<dbReference type="InterPro" id="IPR000014">
    <property type="entry name" value="PAS"/>
</dbReference>
<comment type="caution">
    <text evidence="3">The sequence shown here is derived from an EMBL/GenBank/DDBJ whole genome shotgun (WGS) entry which is preliminary data.</text>
</comment>
<dbReference type="Gene3D" id="3.30.450.20">
    <property type="entry name" value="PAS domain"/>
    <property type="match status" value="1"/>
</dbReference>
<gene>
    <name evidence="3" type="ORF">CRI93_07270</name>
</gene>
<evidence type="ECO:0000259" key="2">
    <source>
        <dbReference type="PROSITE" id="PS50112"/>
    </source>
</evidence>
<feature type="domain" description="PAS" evidence="2">
    <location>
        <begin position="85"/>
        <end position="148"/>
    </location>
</feature>
<protein>
    <submittedName>
        <fullName evidence="3">Phosphonate transporter</fullName>
    </submittedName>
</protein>
<dbReference type="Proteomes" id="UP000221024">
    <property type="component" value="Unassembled WGS sequence"/>
</dbReference>
<reference evidence="3 4" key="1">
    <citation type="submission" date="2017-10" db="EMBL/GenBank/DDBJ databases">
        <title>Draft genome of Longimonas halophila.</title>
        <authorList>
            <person name="Goh K.M."/>
            <person name="Shamsir M.S."/>
            <person name="Lim S.W."/>
        </authorList>
    </citation>
    <scope>NUCLEOTIDE SEQUENCE [LARGE SCALE GENOMIC DNA]</scope>
    <source>
        <strain evidence="3 4">KCTC 42399</strain>
    </source>
</reference>
<accession>A0A2H3NMV7</accession>
<dbReference type="RefSeq" id="WP_098061976.1">
    <property type="nucleotide sequence ID" value="NZ_PDEP01000005.1"/>
</dbReference>
<proteinExistence type="predicted"/>
<dbReference type="SUPFAM" id="SSF55785">
    <property type="entry name" value="PYP-like sensor domain (PAS domain)"/>
    <property type="match status" value="1"/>
</dbReference>
<feature type="compositionally biased region" description="Basic and acidic residues" evidence="1">
    <location>
        <begin position="53"/>
        <end position="65"/>
    </location>
</feature>